<dbReference type="EMBL" id="MRZV01000652">
    <property type="protein sequence ID" value="PIK46317.1"/>
    <property type="molecule type" value="Genomic_DNA"/>
</dbReference>
<dbReference type="InterPro" id="IPR036578">
    <property type="entry name" value="SMAD_MH1_sf"/>
</dbReference>
<evidence type="ECO:0000256" key="1">
    <source>
        <dbReference type="ARBA" id="ARBA00004123"/>
    </source>
</evidence>
<organism evidence="6 7">
    <name type="scientific">Stichopus japonicus</name>
    <name type="common">Sea cucumber</name>
    <dbReference type="NCBI Taxonomy" id="307972"/>
    <lineage>
        <taxon>Eukaryota</taxon>
        <taxon>Metazoa</taxon>
        <taxon>Echinodermata</taxon>
        <taxon>Eleutherozoa</taxon>
        <taxon>Echinozoa</taxon>
        <taxon>Holothuroidea</taxon>
        <taxon>Aspidochirotacea</taxon>
        <taxon>Aspidochirotida</taxon>
        <taxon>Stichopodidae</taxon>
        <taxon>Apostichopus</taxon>
    </lineage>
</organism>
<dbReference type="GO" id="GO:0000978">
    <property type="term" value="F:RNA polymerase II cis-regulatory region sequence-specific DNA binding"/>
    <property type="evidence" value="ECO:0007669"/>
    <property type="project" value="TreeGrafter"/>
</dbReference>
<dbReference type="PROSITE" id="PS51075">
    <property type="entry name" value="MH1"/>
    <property type="match status" value="1"/>
</dbReference>
<dbReference type="Gene3D" id="3.90.520.10">
    <property type="entry name" value="SMAD MH1 domain"/>
    <property type="match status" value="1"/>
</dbReference>
<dbReference type="GO" id="GO:0070411">
    <property type="term" value="F:I-SMAD binding"/>
    <property type="evidence" value="ECO:0007669"/>
    <property type="project" value="TreeGrafter"/>
</dbReference>
<gene>
    <name evidence="6" type="ORF">BSL78_16805</name>
</gene>
<dbReference type="InterPro" id="IPR013019">
    <property type="entry name" value="MAD_homology_MH1"/>
</dbReference>
<evidence type="ECO:0000256" key="4">
    <source>
        <dbReference type="ARBA" id="ARBA00023242"/>
    </source>
</evidence>
<dbReference type="FunFam" id="3.90.520.10:FF:000001">
    <property type="entry name" value="Mothers against decapentaplegic homolog"/>
    <property type="match status" value="1"/>
</dbReference>
<sequence>MSLNSIMPFNVNRNTPVVKRLLGFIKDQREENRKWCEKAVKSLEKKLKRTGGIDELDKAISTQNTNTKCVTIMRSLDGRLQIHLKKGLPHVIYCRLWRWPDLVSHHELKPVEHCEFAFHHKKEEVCVNPYHYTRVQTPGM</sequence>
<dbReference type="PANTHER" id="PTHR13703">
    <property type="entry name" value="SMAD"/>
    <property type="match status" value="1"/>
</dbReference>
<dbReference type="PANTHER" id="PTHR13703:SF25">
    <property type="entry name" value="MOTHERS AGAINST DECAPENTAPLEGIC HOMOLOG"/>
    <property type="match status" value="1"/>
</dbReference>
<keyword evidence="4" id="KW-0539">Nucleus</keyword>
<feature type="domain" description="MH1" evidence="5">
    <location>
        <begin position="16"/>
        <end position="140"/>
    </location>
</feature>
<dbReference type="SUPFAM" id="SSF56366">
    <property type="entry name" value="SMAD MH1 domain"/>
    <property type="match status" value="1"/>
</dbReference>
<evidence type="ECO:0000259" key="5">
    <source>
        <dbReference type="PROSITE" id="PS51075"/>
    </source>
</evidence>
<dbReference type="GO" id="GO:0030154">
    <property type="term" value="P:cell differentiation"/>
    <property type="evidence" value="ECO:0007669"/>
    <property type="project" value="TreeGrafter"/>
</dbReference>
<dbReference type="GO" id="GO:0009653">
    <property type="term" value="P:anatomical structure morphogenesis"/>
    <property type="evidence" value="ECO:0007669"/>
    <property type="project" value="TreeGrafter"/>
</dbReference>
<protein>
    <submittedName>
        <fullName evidence="6">Putative mothers against decapentaplegic-like 3</fullName>
    </submittedName>
</protein>
<evidence type="ECO:0000313" key="7">
    <source>
        <dbReference type="Proteomes" id="UP000230750"/>
    </source>
</evidence>
<accession>A0A2G8KE88</accession>
<dbReference type="GO" id="GO:0071144">
    <property type="term" value="C:heteromeric SMAD protein complex"/>
    <property type="evidence" value="ECO:0007669"/>
    <property type="project" value="TreeGrafter"/>
</dbReference>
<dbReference type="GO" id="GO:0000981">
    <property type="term" value="F:DNA-binding transcription factor activity, RNA polymerase II-specific"/>
    <property type="evidence" value="ECO:0007669"/>
    <property type="project" value="TreeGrafter"/>
</dbReference>
<keyword evidence="7" id="KW-1185">Reference proteome</keyword>
<dbReference type="GO" id="GO:0060395">
    <property type="term" value="P:SMAD protein signal transduction"/>
    <property type="evidence" value="ECO:0007669"/>
    <property type="project" value="TreeGrafter"/>
</dbReference>
<evidence type="ECO:0000256" key="2">
    <source>
        <dbReference type="ARBA" id="ARBA00023015"/>
    </source>
</evidence>
<dbReference type="AlphaFoldDB" id="A0A2G8KE88"/>
<evidence type="ECO:0000256" key="3">
    <source>
        <dbReference type="ARBA" id="ARBA00023163"/>
    </source>
</evidence>
<dbReference type="STRING" id="307972.A0A2G8KE88"/>
<keyword evidence="2" id="KW-0805">Transcription regulation</keyword>
<comment type="caution">
    <text evidence="6">The sequence shown here is derived from an EMBL/GenBank/DDBJ whole genome shotgun (WGS) entry which is preliminary data.</text>
</comment>
<dbReference type="OrthoDB" id="5794312at2759"/>
<dbReference type="Proteomes" id="UP000230750">
    <property type="component" value="Unassembled WGS sequence"/>
</dbReference>
<dbReference type="SMART" id="SM00523">
    <property type="entry name" value="DWA"/>
    <property type="match status" value="1"/>
</dbReference>
<comment type="subcellular location">
    <subcellularLocation>
        <location evidence="1">Nucleus</location>
    </subcellularLocation>
</comment>
<dbReference type="InterPro" id="IPR003619">
    <property type="entry name" value="MAD_homology1_Dwarfin-type"/>
</dbReference>
<reference evidence="6 7" key="1">
    <citation type="journal article" date="2017" name="PLoS Biol.">
        <title>The sea cucumber genome provides insights into morphological evolution and visceral regeneration.</title>
        <authorList>
            <person name="Zhang X."/>
            <person name="Sun L."/>
            <person name="Yuan J."/>
            <person name="Sun Y."/>
            <person name="Gao Y."/>
            <person name="Zhang L."/>
            <person name="Li S."/>
            <person name="Dai H."/>
            <person name="Hamel J.F."/>
            <person name="Liu C."/>
            <person name="Yu Y."/>
            <person name="Liu S."/>
            <person name="Lin W."/>
            <person name="Guo K."/>
            <person name="Jin S."/>
            <person name="Xu P."/>
            <person name="Storey K.B."/>
            <person name="Huan P."/>
            <person name="Zhang T."/>
            <person name="Zhou Y."/>
            <person name="Zhang J."/>
            <person name="Lin C."/>
            <person name="Li X."/>
            <person name="Xing L."/>
            <person name="Huo D."/>
            <person name="Sun M."/>
            <person name="Wang L."/>
            <person name="Mercier A."/>
            <person name="Li F."/>
            <person name="Yang H."/>
            <person name="Xiang J."/>
        </authorList>
    </citation>
    <scope>NUCLEOTIDE SEQUENCE [LARGE SCALE GENOMIC DNA]</scope>
    <source>
        <strain evidence="6">Shaxun</strain>
        <tissue evidence="6">Muscle</tissue>
    </source>
</reference>
<keyword evidence="3" id="KW-0804">Transcription</keyword>
<dbReference type="GO" id="GO:0032924">
    <property type="term" value="P:activin receptor signaling pathway"/>
    <property type="evidence" value="ECO:0007669"/>
    <property type="project" value="TreeGrafter"/>
</dbReference>
<dbReference type="Pfam" id="PF03165">
    <property type="entry name" value="MH1"/>
    <property type="match status" value="1"/>
</dbReference>
<dbReference type="GO" id="GO:0045944">
    <property type="term" value="P:positive regulation of transcription by RNA polymerase II"/>
    <property type="evidence" value="ECO:0007669"/>
    <property type="project" value="TreeGrafter"/>
</dbReference>
<dbReference type="InterPro" id="IPR013790">
    <property type="entry name" value="Dwarfin"/>
</dbReference>
<evidence type="ECO:0000313" key="6">
    <source>
        <dbReference type="EMBL" id="PIK46317.1"/>
    </source>
</evidence>
<name>A0A2G8KE88_STIJA</name>
<proteinExistence type="predicted"/>